<dbReference type="Proteomes" id="UP000003973">
    <property type="component" value="Unassembled WGS sequence"/>
</dbReference>
<evidence type="ECO:0000256" key="1">
    <source>
        <dbReference type="SAM" id="MobiDB-lite"/>
    </source>
</evidence>
<protein>
    <submittedName>
        <fullName evidence="2">Uncharacterized protein</fullName>
    </submittedName>
</protein>
<evidence type="ECO:0000313" key="2">
    <source>
        <dbReference type="EMBL" id="EQM95210.1"/>
    </source>
</evidence>
<name>T5LQJ2_9BURK</name>
<feature type="compositionally biased region" description="Basic and acidic residues" evidence="1">
    <location>
        <begin position="110"/>
        <end position="132"/>
    </location>
</feature>
<comment type="caution">
    <text evidence="2">The sequence shown here is derived from an EMBL/GenBank/DDBJ whole genome shotgun (WGS) entry which is preliminary data.</text>
</comment>
<keyword evidence="3" id="KW-1185">Reference proteome</keyword>
<dbReference type="EMBL" id="ACDP02000021">
    <property type="protein sequence ID" value="EQM95210.1"/>
    <property type="molecule type" value="Genomic_DNA"/>
</dbReference>
<feature type="region of interest" description="Disordered" evidence="1">
    <location>
        <begin position="87"/>
        <end position="179"/>
    </location>
</feature>
<feature type="compositionally biased region" description="Basic residues" evidence="1">
    <location>
        <begin position="162"/>
        <end position="172"/>
    </location>
</feature>
<sequence>MSRQSGPLTGRRTNRKKHPIALSRFRPSPAIPVSTCLFILPFQTVSGHLWHFYVVPQDFRPANGSRMKTAFAVGTARGALRKRTVLKKAGGKPRPGCRDTLGLFRRQGTRRSDEKGSAKEGSPDRKTGKQDSKPAPPKRTGKKSRGRFRAPPRQERTPAFRNQKRRRNRKKGLIPGPVLPRSRFAQAAACFPHASGREKASLPGVCRLSFQAGLRPFPMAENGPPASAPAVYSPISSIRLNIRSVCDMPGRSATGPDATGLLRKGCAVTAGLGAGTARFS</sequence>
<reference evidence="2" key="1">
    <citation type="submission" date="2011-10" db="EMBL/GenBank/DDBJ databases">
        <title>The Genome Sequence of Oxalobacter formigenes HOxBLS.</title>
        <authorList>
            <consortium name="The Broad Institute Genome Sequencing Platform"/>
            <person name="Earl A."/>
            <person name="Ward D."/>
            <person name="Feldgarden M."/>
            <person name="Gevers D."/>
            <person name="Allison M.J."/>
            <person name="Humphrey S."/>
            <person name="Young S.K."/>
            <person name="Zeng Q."/>
            <person name="Gargeya S."/>
            <person name="Fitzgerald M."/>
            <person name="Haas B."/>
            <person name="Abouelleil A."/>
            <person name="Alvarado L."/>
            <person name="Arachchi H.M."/>
            <person name="Berlin A."/>
            <person name="Brown A."/>
            <person name="Chapman S.B."/>
            <person name="Chen Z."/>
            <person name="Dunbar C."/>
            <person name="Freedman E."/>
            <person name="Gearin G."/>
            <person name="Goldberg J."/>
            <person name="Griggs A."/>
            <person name="Gujja S."/>
            <person name="Heiman D."/>
            <person name="Howarth C."/>
            <person name="Larson L."/>
            <person name="Lui A."/>
            <person name="MacDonald P.J.P."/>
            <person name="Montmayeur A."/>
            <person name="Murphy C."/>
            <person name="Neiman D."/>
            <person name="Pearson M."/>
            <person name="Priest M."/>
            <person name="Roberts A."/>
            <person name="Saif S."/>
            <person name="Shea T."/>
            <person name="Shenoy N."/>
            <person name="Sisk P."/>
            <person name="Stolte C."/>
            <person name="Sykes S."/>
            <person name="Wortman J."/>
            <person name="Nusbaum C."/>
            <person name="Birren B."/>
        </authorList>
    </citation>
    <scope>NUCLEOTIDE SEQUENCE [LARGE SCALE GENOMIC DNA]</scope>
    <source>
        <strain evidence="2">HOxBLS</strain>
    </source>
</reference>
<gene>
    <name evidence="2" type="ORF">OFAG_02235</name>
</gene>
<dbReference type="AlphaFoldDB" id="T5LQJ2"/>
<proteinExistence type="predicted"/>
<evidence type="ECO:0000313" key="3">
    <source>
        <dbReference type="Proteomes" id="UP000003973"/>
    </source>
</evidence>
<dbReference type="HOGENOM" id="CLU_993372_0_0_4"/>
<feature type="compositionally biased region" description="Basic residues" evidence="1">
    <location>
        <begin position="139"/>
        <end position="150"/>
    </location>
</feature>
<organism evidence="2 3">
    <name type="scientific">Oxalobacter paraformigenes</name>
    <dbReference type="NCBI Taxonomy" id="556268"/>
    <lineage>
        <taxon>Bacteria</taxon>
        <taxon>Pseudomonadati</taxon>
        <taxon>Pseudomonadota</taxon>
        <taxon>Betaproteobacteria</taxon>
        <taxon>Burkholderiales</taxon>
        <taxon>Oxalobacteraceae</taxon>
        <taxon>Oxalobacter</taxon>
    </lineage>
</organism>
<accession>T5LQJ2</accession>